<sequence length="35" mass="4252">MAKKDQQASWEKKRYKEKPKNEVPPVPEIQNKNRK</sequence>
<name>A0A4U9RTY2_HATHI</name>
<feature type="compositionally biased region" description="Basic and acidic residues" evidence="1">
    <location>
        <begin position="1"/>
        <end position="21"/>
    </location>
</feature>
<dbReference type="KEGG" id="hhw:NCTC503_02476"/>
<dbReference type="AlphaFoldDB" id="A0A4U9RTY2"/>
<proteinExistence type="predicted"/>
<evidence type="ECO:0000256" key="1">
    <source>
        <dbReference type="SAM" id="MobiDB-lite"/>
    </source>
</evidence>
<keyword evidence="3" id="KW-1185">Reference proteome</keyword>
<evidence type="ECO:0000313" key="3">
    <source>
        <dbReference type="Proteomes" id="UP000308489"/>
    </source>
</evidence>
<gene>
    <name evidence="2" type="ORF">NCTC503_02476</name>
</gene>
<dbReference type="EMBL" id="LR590481">
    <property type="protein sequence ID" value="VTQ95278.1"/>
    <property type="molecule type" value="Genomic_DNA"/>
</dbReference>
<organism evidence="2 3">
    <name type="scientific">Hathewaya histolytica</name>
    <name type="common">Clostridium histolyticum</name>
    <dbReference type="NCBI Taxonomy" id="1498"/>
    <lineage>
        <taxon>Bacteria</taxon>
        <taxon>Bacillati</taxon>
        <taxon>Bacillota</taxon>
        <taxon>Clostridia</taxon>
        <taxon>Eubacteriales</taxon>
        <taxon>Clostridiaceae</taxon>
        <taxon>Hathewaya</taxon>
    </lineage>
</organism>
<protein>
    <submittedName>
        <fullName evidence="2">Uncharacterized protein</fullName>
    </submittedName>
</protein>
<feature type="region of interest" description="Disordered" evidence="1">
    <location>
        <begin position="1"/>
        <end position="35"/>
    </location>
</feature>
<dbReference type="Proteomes" id="UP000308489">
    <property type="component" value="Chromosome 1"/>
</dbReference>
<reference evidence="2 3" key="1">
    <citation type="submission" date="2019-05" db="EMBL/GenBank/DDBJ databases">
        <authorList>
            <consortium name="Pathogen Informatics"/>
        </authorList>
    </citation>
    <scope>NUCLEOTIDE SEQUENCE [LARGE SCALE GENOMIC DNA]</scope>
    <source>
        <strain evidence="2 3">NCTC503</strain>
    </source>
</reference>
<evidence type="ECO:0000313" key="2">
    <source>
        <dbReference type="EMBL" id="VTQ95278.1"/>
    </source>
</evidence>
<accession>A0A4U9RTY2</accession>